<dbReference type="SMART" id="SM00312">
    <property type="entry name" value="PX"/>
    <property type="match status" value="1"/>
</dbReference>
<accession>A0A0K0D989</accession>
<dbReference type="SMART" id="SM00228">
    <property type="entry name" value="PDZ"/>
    <property type="match status" value="1"/>
</dbReference>
<keyword evidence="4" id="KW-0446">Lipid-binding</keyword>
<dbReference type="Pfam" id="PF00787">
    <property type="entry name" value="PX"/>
    <property type="match status" value="1"/>
</dbReference>
<dbReference type="InterPro" id="IPR036871">
    <property type="entry name" value="PX_dom_sf"/>
</dbReference>
<comment type="subcellular location">
    <subcellularLocation>
        <location evidence="2">Early endosome</location>
    </subcellularLocation>
    <subcellularLocation>
        <location evidence="1">Endomembrane system</location>
        <topology evidence="1">Peripheral membrane protein</topology>
    </subcellularLocation>
</comment>
<evidence type="ECO:0000256" key="1">
    <source>
        <dbReference type="ARBA" id="ARBA00004184"/>
    </source>
</evidence>
<dbReference type="Gene3D" id="3.10.20.90">
    <property type="entry name" value="Phosphatidylinositol 3-kinase Catalytic Subunit, Chain A, domain 1"/>
    <property type="match status" value="1"/>
</dbReference>
<evidence type="ECO:0000259" key="7">
    <source>
        <dbReference type="PROSITE" id="PS50106"/>
    </source>
</evidence>
<keyword evidence="10" id="KW-1185">Reference proteome</keyword>
<dbReference type="InterPro" id="IPR001478">
    <property type="entry name" value="PDZ"/>
</dbReference>
<evidence type="ECO:0000256" key="3">
    <source>
        <dbReference type="ARBA" id="ARBA00022753"/>
    </source>
</evidence>
<keyword evidence="3" id="KW-0967">Endosome</keyword>
<dbReference type="PANTHER" id="PTHR12431:SF19">
    <property type="entry name" value="SORTING NEXIN-27"/>
    <property type="match status" value="1"/>
</dbReference>
<dbReference type="Gene3D" id="2.30.42.10">
    <property type="match status" value="1"/>
</dbReference>
<keyword evidence="5" id="KW-0472">Membrane</keyword>
<dbReference type="SUPFAM" id="SSF50156">
    <property type="entry name" value="PDZ domain-like"/>
    <property type="match status" value="1"/>
</dbReference>
<evidence type="ECO:0000313" key="11">
    <source>
        <dbReference type="WBParaSite" id="ACAC_0000666801-mRNA-1"/>
    </source>
</evidence>
<dbReference type="Proteomes" id="UP000035642">
    <property type="component" value="Unassembled WGS sequence"/>
</dbReference>
<dbReference type="GO" id="GO:0032456">
    <property type="term" value="P:endocytic recycling"/>
    <property type="evidence" value="ECO:0007669"/>
    <property type="project" value="TreeGrafter"/>
</dbReference>
<protein>
    <submittedName>
        <fullName evidence="11">PDZ domain-containing protein</fullName>
    </submittedName>
</protein>
<dbReference type="FunFam" id="2.30.42.10:FF:000061">
    <property type="entry name" value="sorting nexin-27 isoform X2"/>
    <property type="match status" value="1"/>
</dbReference>
<dbReference type="InterPro" id="IPR036034">
    <property type="entry name" value="PDZ_sf"/>
</dbReference>
<dbReference type="GO" id="GO:0006886">
    <property type="term" value="P:intracellular protein transport"/>
    <property type="evidence" value="ECO:0007669"/>
    <property type="project" value="TreeGrafter"/>
</dbReference>
<dbReference type="Pfam" id="PF00595">
    <property type="entry name" value="PDZ"/>
    <property type="match status" value="1"/>
</dbReference>
<evidence type="ECO:0000256" key="6">
    <source>
        <dbReference type="SAM" id="MobiDB-lite"/>
    </source>
</evidence>
<reference evidence="11" key="2">
    <citation type="submission" date="2017-02" db="UniProtKB">
        <authorList>
            <consortium name="WormBaseParasite"/>
        </authorList>
    </citation>
    <scope>IDENTIFICATION</scope>
</reference>
<evidence type="ECO:0000313" key="10">
    <source>
        <dbReference type="Proteomes" id="UP000035642"/>
    </source>
</evidence>
<dbReference type="PROSITE" id="PS50200">
    <property type="entry name" value="RA"/>
    <property type="match status" value="1"/>
</dbReference>
<proteinExistence type="predicted"/>
<dbReference type="Pfam" id="PF00788">
    <property type="entry name" value="RA"/>
    <property type="match status" value="1"/>
</dbReference>
<dbReference type="CDD" id="cd06886">
    <property type="entry name" value="PX_SNX27"/>
    <property type="match status" value="1"/>
</dbReference>
<dbReference type="SUPFAM" id="SSF64268">
    <property type="entry name" value="PX domain"/>
    <property type="match status" value="1"/>
</dbReference>
<evidence type="ECO:0000259" key="9">
    <source>
        <dbReference type="PROSITE" id="PS50200"/>
    </source>
</evidence>
<dbReference type="CDD" id="cd23070">
    <property type="entry name" value="PDZ_SNX27-like"/>
    <property type="match status" value="1"/>
</dbReference>
<feature type="domain" description="PDZ" evidence="7">
    <location>
        <begin position="37"/>
        <end position="130"/>
    </location>
</feature>
<name>A0A0K0D989_ANGCA</name>
<evidence type="ECO:0000259" key="8">
    <source>
        <dbReference type="PROSITE" id="PS50195"/>
    </source>
</evidence>
<dbReference type="PANTHER" id="PTHR12431">
    <property type="entry name" value="SORTING NEXIN 17 AND 27"/>
    <property type="match status" value="1"/>
</dbReference>
<evidence type="ECO:0000256" key="5">
    <source>
        <dbReference type="ARBA" id="ARBA00023136"/>
    </source>
</evidence>
<dbReference type="Gene3D" id="3.30.1520.10">
    <property type="entry name" value="Phox-like domain"/>
    <property type="match status" value="1"/>
</dbReference>
<dbReference type="InterPro" id="IPR001683">
    <property type="entry name" value="PX_dom"/>
</dbReference>
<evidence type="ECO:0000256" key="4">
    <source>
        <dbReference type="ARBA" id="ARBA00023121"/>
    </source>
</evidence>
<evidence type="ECO:0000256" key="2">
    <source>
        <dbReference type="ARBA" id="ARBA00004412"/>
    </source>
</evidence>
<dbReference type="GO" id="GO:0007165">
    <property type="term" value="P:signal transduction"/>
    <property type="evidence" value="ECO:0007669"/>
    <property type="project" value="InterPro"/>
</dbReference>
<dbReference type="STRING" id="6313.A0A0K0D989"/>
<feature type="domain" description="Ras-associating" evidence="9">
    <location>
        <begin position="263"/>
        <end position="351"/>
    </location>
</feature>
<feature type="domain" description="PX" evidence="8">
    <location>
        <begin position="125"/>
        <end position="263"/>
    </location>
</feature>
<dbReference type="Gene3D" id="1.20.80.60">
    <property type="match status" value="1"/>
</dbReference>
<reference evidence="10" key="1">
    <citation type="submission" date="2012-09" db="EMBL/GenBank/DDBJ databases">
        <authorList>
            <person name="Martin A.A."/>
        </authorList>
    </citation>
    <scope>NUCLEOTIDE SEQUENCE</scope>
</reference>
<dbReference type="WBParaSite" id="ACAC_0000666801-mRNA-1">
    <property type="protein sequence ID" value="ACAC_0000666801-mRNA-1"/>
    <property type="gene ID" value="ACAC_0000666801"/>
</dbReference>
<dbReference type="PROSITE" id="PS50106">
    <property type="entry name" value="PDZ"/>
    <property type="match status" value="1"/>
</dbReference>
<organism evidence="10 11">
    <name type="scientific">Angiostrongylus cantonensis</name>
    <name type="common">Rat lungworm</name>
    <dbReference type="NCBI Taxonomy" id="6313"/>
    <lineage>
        <taxon>Eukaryota</taxon>
        <taxon>Metazoa</taxon>
        <taxon>Ecdysozoa</taxon>
        <taxon>Nematoda</taxon>
        <taxon>Chromadorea</taxon>
        <taxon>Rhabditida</taxon>
        <taxon>Rhabditina</taxon>
        <taxon>Rhabditomorpha</taxon>
        <taxon>Strongyloidea</taxon>
        <taxon>Metastrongylidae</taxon>
        <taxon>Angiostrongylus</taxon>
    </lineage>
</organism>
<dbReference type="AlphaFoldDB" id="A0A0K0D989"/>
<dbReference type="FunFam" id="3.30.1520.10:FF:000003">
    <property type="entry name" value="sorting nexin-27 isoform X2"/>
    <property type="match status" value="1"/>
</dbReference>
<dbReference type="GO" id="GO:0032266">
    <property type="term" value="F:phosphatidylinositol-3-phosphate binding"/>
    <property type="evidence" value="ECO:0007669"/>
    <property type="project" value="InterPro"/>
</dbReference>
<dbReference type="GO" id="GO:0005769">
    <property type="term" value="C:early endosome"/>
    <property type="evidence" value="ECO:0007669"/>
    <property type="project" value="UniProtKB-SubCell"/>
</dbReference>
<sequence length="459" mass="52147">MYSFQMYDESDESSDDSRPSGHSSTRKRLPFDPKPHLVTIVKTNTGFGFNVKGQVSEGGQLRSLNGQLYAPLQHVSAVLPDGAAERANLKRGDRILQVNGVNVEGATHRHVVDLIKHGGDRLTMIVISVEDSEVDRFECGEESVISYQHDYSESRSLPVTIPTYRTVNDGVEKFVVFNLFMAGRHLGSRRYSEFVELYQLLRREFSDFCFPKLPGKWPFSLSEQQLDARRRGLEVYLERVCSVKVIADSDIMQDFLMECDPSCEVEVRVLLPNGGNVCVSIRRNSSTSFLFALVARKLNMSRDMALSCAIFETVEQSFERKLLDGEFPHQLYIQNYLCASSSCLVLRKWIFDPDRERQLCQRDPVFRQFIFHQAVADVNEGRLKSCQKMYQLKAMQNEGNAVEFLEMTRGMSGYNEVVFPPCCCPTRKAGDVIMIVRFSSLLLTSNPQSSEVGAFFISF</sequence>
<dbReference type="InterPro" id="IPR037833">
    <property type="entry name" value="SNX27_PX"/>
</dbReference>
<feature type="region of interest" description="Disordered" evidence="6">
    <location>
        <begin position="1"/>
        <end position="32"/>
    </location>
</feature>
<dbReference type="PROSITE" id="PS50195">
    <property type="entry name" value="PX"/>
    <property type="match status" value="1"/>
</dbReference>
<dbReference type="InterPro" id="IPR000159">
    <property type="entry name" value="RA_dom"/>
</dbReference>